<dbReference type="NCBIfam" id="NF003976">
    <property type="entry name" value="PRK05469.1"/>
    <property type="match status" value="1"/>
</dbReference>
<evidence type="ECO:0000313" key="14">
    <source>
        <dbReference type="Proteomes" id="UP000563523"/>
    </source>
</evidence>
<dbReference type="InterPro" id="IPR002933">
    <property type="entry name" value="Peptidase_M20"/>
</dbReference>
<comment type="cofactor">
    <cofactor evidence="11">
        <name>Zn(2+)</name>
        <dbReference type="ChEBI" id="CHEBI:29105"/>
    </cofactor>
    <text evidence="11">Binds 2 Zn(2+) ions per subunit.</text>
</comment>
<feature type="binding site" evidence="11">
    <location>
        <position position="386"/>
    </location>
    <ligand>
        <name>Zn(2+)</name>
        <dbReference type="ChEBI" id="CHEBI:29105"/>
        <label>2</label>
    </ligand>
</feature>
<dbReference type="SUPFAM" id="SSF53187">
    <property type="entry name" value="Zn-dependent exopeptidases"/>
    <property type="match status" value="1"/>
</dbReference>
<evidence type="ECO:0000256" key="6">
    <source>
        <dbReference type="ARBA" id="ARBA00022801"/>
    </source>
</evidence>
<evidence type="ECO:0000256" key="2">
    <source>
        <dbReference type="ARBA" id="ARBA00009692"/>
    </source>
</evidence>
<feature type="active site" evidence="10">
    <location>
        <position position="89"/>
    </location>
</feature>
<feature type="binding site" evidence="11">
    <location>
        <position position="182"/>
    </location>
    <ligand>
        <name>Zn(2+)</name>
        <dbReference type="ChEBI" id="CHEBI:29105"/>
        <label>2</label>
    </ligand>
</feature>
<dbReference type="NCBIfam" id="NF009920">
    <property type="entry name" value="PRK13381.1"/>
    <property type="match status" value="1"/>
</dbReference>
<evidence type="ECO:0000256" key="10">
    <source>
        <dbReference type="PIRSR" id="PIRSR037215-1"/>
    </source>
</evidence>
<keyword evidence="8" id="KW-0482">Metalloprotease</keyword>
<comment type="catalytic activity">
    <reaction evidence="1">
        <text>Release of the N-terminal residue from a tripeptide.</text>
        <dbReference type="EC" id="3.4.11.4"/>
    </reaction>
</comment>
<dbReference type="Pfam" id="PF01546">
    <property type="entry name" value="Peptidase_M20"/>
    <property type="match status" value="1"/>
</dbReference>
<dbReference type="PIRSF" id="PIRSF037215">
    <property type="entry name" value="Peptidase_M20B"/>
    <property type="match status" value="1"/>
</dbReference>
<dbReference type="GO" id="GO:0008237">
    <property type="term" value="F:metallopeptidase activity"/>
    <property type="evidence" value="ECO:0007669"/>
    <property type="project" value="UniProtKB-KW"/>
</dbReference>
<keyword evidence="3 13" id="KW-0031">Aminopeptidase</keyword>
<dbReference type="AlphaFoldDB" id="A0A850QZ08"/>
<evidence type="ECO:0000259" key="12">
    <source>
        <dbReference type="Pfam" id="PF07687"/>
    </source>
</evidence>
<evidence type="ECO:0000256" key="5">
    <source>
        <dbReference type="ARBA" id="ARBA00022723"/>
    </source>
</evidence>
<feature type="active site" description="Proton acceptor" evidence="10">
    <location>
        <position position="181"/>
    </location>
</feature>
<comment type="similarity">
    <text evidence="2">Belongs to the peptidase M20B family.</text>
</comment>
<feature type="binding site" evidence="11">
    <location>
        <position position="147"/>
    </location>
    <ligand>
        <name>Zn(2+)</name>
        <dbReference type="ChEBI" id="CHEBI:29105"/>
        <label>1</label>
    </ligand>
</feature>
<dbReference type="Gene3D" id="3.40.630.10">
    <property type="entry name" value="Zn peptidases"/>
    <property type="match status" value="1"/>
</dbReference>
<keyword evidence="7 11" id="KW-0862">Zinc</keyword>
<name>A0A850QZ08_9LACO</name>
<evidence type="ECO:0000256" key="3">
    <source>
        <dbReference type="ARBA" id="ARBA00022438"/>
    </source>
</evidence>
<feature type="binding site" evidence="11">
    <location>
        <position position="204"/>
    </location>
    <ligand>
        <name>Zn(2+)</name>
        <dbReference type="ChEBI" id="CHEBI:29105"/>
        <label>1</label>
    </ligand>
</feature>
<dbReference type="Proteomes" id="UP000563523">
    <property type="component" value="Unassembled WGS sequence"/>
</dbReference>
<dbReference type="PANTHER" id="PTHR42994">
    <property type="entry name" value="PEPTIDASE T"/>
    <property type="match status" value="1"/>
</dbReference>
<evidence type="ECO:0000256" key="9">
    <source>
        <dbReference type="NCBIfam" id="TIGR01882"/>
    </source>
</evidence>
<dbReference type="GO" id="GO:0006518">
    <property type="term" value="P:peptide metabolic process"/>
    <property type="evidence" value="ECO:0007669"/>
    <property type="project" value="InterPro"/>
</dbReference>
<dbReference type="EMBL" id="JABZEC010000008">
    <property type="protein sequence ID" value="NVY97074.1"/>
    <property type="molecule type" value="Genomic_DNA"/>
</dbReference>
<dbReference type="PANTHER" id="PTHR42994:SF1">
    <property type="entry name" value="PEPTIDASE T"/>
    <property type="match status" value="1"/>
</dbReference>
<dbReference type="PROSITE" id="PS00758">
    <property type="entry name" value="ARGE_DAPE_CPG2_1"/>
    <property type="match status" value="1"/>
</dbReference>
<evidence type="ECO:0000256" key="7">
    <source>
        <dbReference type="ARBA" id="ARBA00022833"/>
    </source>
</evidence>
<keyword evidence="6 13" id="KW-0378">Hydrolase</keyword>
<feature type="binding site" evidence="11">
    <location>
        <position position="147"/>
    </location>
    <ligand>
        <name>Zn(2+)</name>
        <dbReference type="ChEBI" id="CHEBI:29105"/>
        <label>2</label>
    </ligand>
</feature>
<dbReference type="Pfam" id="PF07687">
    <property type="entry name" value="M20_dimer"/>
    <property type="match status" value="1"/>
</dbReference>
<dbReference type="GO" id="GO:0008270">
    <property type="term" value="F:zinc ion binding"/>
    <property type="evidence" value="ECO:0007669"/>
    <property type="project" value="InterPro"/>
</dbReference>
<dbReference type="EC" id="3.4.11.4" evidence="9"/>
<dbReference type="NCBIfam" id="TIGR01882">
    <property type="entry name" value="peptidase-T"/>
    <property type="match status" value="1"/>
</dbReference>
<evidence type="ECO:0000256" key="1">
    <source>
        <dbReference type="ARBA" id="ARBA00000870"/>
    </source>
</evidence>
<accession>A0A850QZ08</accession>
<gene>
    <name evidence="13" type="primary">pepT</name>
    <name evidence="13" type="ORF">HU830_08060</name>
</gene>
<evidence type="ECO:0000313" key="13">
    <source>
        <dbReference type="EMBL" id="NVY97074.1"/>
    </source>
</evidence>
<dbReference type="InterPro" id="IPR010161">
    <property type="entry name" value="Peptidase_M20B"/>
</dbReference>
<evidence type="ECO:0000256" key="4">
    <source>
        <dbReference type="ARBA" id="ARBA00022670"/>
    </source>
</evidence>
<dbReference type="CDD" id="cd03892">
    <property type="entry name" value="M20_peptT"/>
    <property type="match status" value="1"/>
</dbReference>
<sequence length="413" mass="45856">MKYEIDNTALLANFLQYVQINTRSDQQAPQDRVPTTEGQTKLAQLLATQLKDLGLQEVKINPQNAFLTALLPGNSGSDLPALGFIAHLDTADYASEKVNPQVHPNYQGQAIKWENGLELSPEKFPNLKNYLGQTLITTDGTTLLGVDDKAGIAGLIGAVTYLVNHPEVKHGALKVAFGPDEEIGRGADRFDVADFQARWAYTLDNGLVGDIEYETFNAAQAEITITGTSVHPGQAYGQLVNAITLAEEFDRKVPVDQRAEEVSGRDGFYLLVDFSAKIETARLVYIVRDFDYEQFLARKQVLQTLVERLNQKYGDQRFAIKMFDQYYNMADIIKKDPTPVKLAQQALRNLQITPRIISFRGGTDGSKITYLGLPTPNLFNGGENFHGPYEFVTVEALSQLAQTIIEISHLQVK</sequence>
<evidence type="ECO:0000256" key="11">
    <source>
        <dbReference type="PIRSR" id="PIRSR037215-2"/>
    </source>
</evidence>
<dbReference type="GO" id="GO:0005829">
    <property type="term" value="C:cytosol"/>
    <property type="evidence" value="ECO:0007669"/>
    <property type="project" value="TreeGrafter"/>
</dbReference>
<dbReference type="PROSITE" id="PS00759">
    <property type="entry name" value="ARGE_DAPE_CPG2_2"/>
    <property type="match status" value="1"/>
</dbReference>
<reference evidence="13 14" key="1">
    <citation type="submission" date="2020-06" db="EMBL/GenBank/DDBJ databases">
        <authorList>
            <person name="Kang J."/>
        </authorList>
    </citation>
    <scope>NUCLEOTIDE SEQUENCE [LARGE SCALE GENOMIC DNA]</scope>
    <source>
        <strain evidence="13 14">DCY120</strain>
    </source>
</reference>
<feature type="domain" description="Peptidase M20 dimerisation" evidence="12">
    <location>
        <begin position="213"/>
        <end position="315"/>
    </location>
</feature>
<dbReference type="Gene3D" id="3.30.70.360">
    <property type="match status" value="1"/>
</dbReference>
<keyword evidence="5 11" id="KW-0479">Metal-binding</keyword>
<comment type="caution">
    <text evidence="13">The sequence shown here is derived from an EMBL/GenBank/DDBJ whole genome shotgun (WGS) entry which is preliminary data.</text>
</comment>
<dbReference type="GO" id="GO:0006508">
    <property type="term" value="P:proteolysis"/>
    <property type="evidence" value="ECO:0007669"/>
    <property type="project" value="UniProtKB-UniRule"/>
</dbReference>
<dbReference type="InterPro" id="IPR036264">
    <property type="entry name" value="Bact_exopeptidase_dim_dom"/>
</dbReference>
<evidence type="ECO:0000256" key="8">
    <source>
        <dbReference type="ARBA" id="ARBA00023049"/>
    </source>
</evidence>
<dbReference type="InterPro" id="IPR001261">
    <property type="entry name" value="ArgE/DapE_CS"/>
</dbReference>
<protein>
    <recommendedName>
        <fullName evidence="9">Peptidase T</fullName>
        <ecNumber evidence="9">3.4.11.4</ecNumber>
    </recommendedName>
</protein>
<dbReference type="RefSeq" id="WP_176943238.1">
    <property type="nucleotide sequence ID" value="NZ_JABZEC010000008.1"/>
</dbReference>
<keyword evidence="14" id="KW-1185">Reference proteome</keyword>
<organism evidence="13 14">
    <name type="scientific">Bombilactobacillus apium</name>
    <dbReference type="NCBI Taxonomy" id="2675299"/>
    <lineage>
        <taxon>Bacteria</taxon>
        <taxon>Bacillati</taxon>
        <taxon>Bacillota</taxon>
        <taxon>Bacilli</taxon>
        <taxon>Lactobacillales</taxon>
        <taxon>Lactobacillaceae</taxon>
        <taxon>Bombilactobacillus</taxon>
    </lineage>
</organism>
<proteinExistence type="inferred from homology"/>
<dbReference type="SUPFAM" id="SSF55031">
    <property type="entry name" value="Bacterial exopeptidase dimerisation domain"/>
    <property type="match status" value="1"/>
</dbReference>
<dbReference type="InterPro" id="IPR011650">
    <property type="entry name" value="Peptidase_M20_dimer"/>
</dbReference>
<dbReference type="GO" id="GO:0045148">
    <property type="term" value="F:tripeptide aminopeptidase activity"/>
    <property type="evidence" value="ECO:0007669"/>
    <property type="project" value="UniProtKB-UniRule"/>
</dbReference>
<feature type="binding site" evidence="11">
    <location>
        <position position="87"/>
    </location>
    <ligand>
        <name>Zn(2+)</name>
        <dbReference type="ChEBI" id="CHEBI:29105"/>
        <label>1</label>
    </ligand>
</feature>
<keyword evidence="4" id="KW-0645">Protease</keyword>